<keyword evidence="3" id="KW-1185">Reference proteome</keyword>
<accession>A0AAU9RS72</accession>
<evidence type="ECO:0000313" key="2">
    <source>
        <dbReference type="EMBL" id="CAH2049138.1"/>
    </source>
</evidence>
<dbReference type="AlphaFoldDB" id="A0AAU9RS72"/>
<dbReference type="InterPro" id="IPR038595">
    <property type="entry name" value="LOR_sf"/>
</dbReference>
<comment type="similarity">
    <text evidence="1">Belongs to the LOR family.</text>
</comment>
<evidence type="ECO:0000256" key="1">
    <source>
        <dbReference type="ARBA" id="ARBA00005437"/>
    </source>
</evidence>
<dbReference type="EMBL" id="CAJVSB020000261">
    <property type="protein sequence ID" value="CAH2049138.1"/>
    <property type="molecule type" value="Genomic_DNA"/>
</dbReference>
<dbReference type="SUPFAM" id="SSF54518">
    <property type="entry name" value="Tubby C-terminal domain-like"/>
    <property type="match status" value="1"/>
</dbReference>
<name>A0AAU9RS72_THLAR</name>
<dbReference type="PANTHER" id="PTHR31087">
    <property type="match status" value="1"/>
</dbReference>
<organism evidence="2 3">
    <name type="scientific">Thlaspi arvense</name>
    <name type="common">Field penny-cress</name>
    <dbReference type="NCBI Taxonomy" id="13288"/>
    <lineage>
        <taxon>Eukaryota</taxon>
        <taxon>Viridiplantae</taxon>
        <taxon>Streptophyta</taxon>
        <taxon>Embryophyta</taxon>
        <taxon>Tracheophyta</taxon>
        <taxon>Spermatophyta</taxon>
        <taxon>Magnoliopsida</taxon>
        <taxon>eudicotyledons</taxon>
        <taxon>Gunneridae</taxon>
        <taxon>Pentapetalae</taxon>
        <taxon>rosids</taxon>
        <taxon>malvids</taxon>
        <taxon>Brassicales</taxon>
        <taxon>Brassicaceae</taxon>
        <taxon>Thlaspideae</taxon>
        <taxon>Thlaspi</taxon>
    </lineage>
</organism>
<dbReference type="InterPro" id="IPR007612">
    <property type="entry name" value="LOR"/>
</dbReference>
<sequence length="180" mass="20208">RQQQSLPSSHTNHQPQFCTPNVVNLTIVRKGWSDDLVTDANGNLLFKVKGPLLLKPNVVLLDNAGNPVVTLKEKALSWHGRWEVFRGESTDSKDLLFIVKNSSVMQSKTKLDVFLANNTSTEVCDFKLKANWSESPLKLQFYFQTTDARESLFSEDGQEDGDGSTKCRPCLHYCTSCDPI</sequence>
<gene>
    <name evidence="2" type="ORF">TAV2_LOCUS8215</name>
</gene>
<dbReference type="InterPro" id="IPR025659">
    <property type="entry name" value="Tubby-like_C"/>
</dbReference>
<feature type="non-terminal residue" evidence="2">
    <location>
        <position position="1"/>
    </location>
</feature>
<comment type="caution">
    <text evidence="2">The sequence shown here is derived from an EMBL/GenBank/DDBJ whole genome shotgun (WGS) entry which is preliminary data.</text>
</comment>
<protein>
    <submittedName>
        <fullName evidence="2">Uncharacterized protein</fullName>
    </submittedName>
</protein>
<dbReference type="Gene3D" id="2.40.160.200">
    <property type="entry name" value="LURP1-related"/>
    <property type="match status" value="1"/>
</dbReference>
<proteinExistence type="inferred from homology"/>
<dbReference type="PANTHER" id="PTHR31087:SF85">
    <property type="entry name" value="PROTEIN LURP-ONE-RELATED 7"/>
    <property type="match status" value="1"/>
</dbReference>
<reference evidence="2 3" key="1">
    <citation type="submission" date="2022-03" db="EMBL/GenBank/DDBJ databases">
        <authorList>
            <person name="Nunn A."/>
            <person name="Chopra R."/>
            <person name="Nunn A."/>
            <person name="Contreras Garrido A."/>
        </authorList>
    </citation>
    <scope>NUCLEOTIDE SEQUENCE [LARGE SCALE GENOMIC DNA]</scope>
</reference>
<dbReference type="Proteomes" id="UP000836841">
    <property type="component" value="Unassembled WGS sequence"/>
</dbReference>
<evidence type="ECO:0000313" key="3">
    <source>
        <dbReference type="Proteomes" id="UP000836841"/>
    </source>
</evidence>
<dbReference type="Pfam" id="PF04525">
    <property type="entry name" value="LOR"/>
    <property type="match status" value="1"/>
</dbReference>